<evidence type="ECO:0000256" key="1">
    <source>
        <dbReference type="SAM" id="MobiDB-lite"/>
    </source>
</evidence>
<dbReference type="AlphaFoldDB" id="A0AAD5M6J4"/>
<protein>
    <submittedName>
        <fullName evidence="2">Uncharacterized protein</fullName>
    </submittedName>
</protein>
<feature type="region of interest" description="Disordered" evidence="1">
    <location>
        <begin position="197"/>
        <end position="227"/>
    </location>
</feature>
<reference evidence="2" key="1">
    <citation type="submission" date="2021-06" db="EMBL/GenBank/DDBJ databases">
        <title>Parelaphostrongylus tenuis whole genome reference sequence.</title>
        <authorList>
            <person name="Garwood T.J."/>
            <person name="Larsen P.A."/>
            <person name="Fountain-Jones N.M."/>
            <person name="Garbe J.R."/>
            <person name="Macchietto M.G."/>
            <person name="Kania S.A."/>
            <person name="Gerhold R.W."/>
            <person name="Richards J.E."/>
            <person name="Wolf T.M."/>
        </authorList>
    </citation>
    <scope>NUCLEOTIDE SEQUENCE</scope>
    <source>
        <strain evidence="2">MNPRO001-30</strain>
        <tissue evidence="2">Meninges</tissue>
    </source>
</reference>
<gene>
    <name evidence="2" type="ORF">KIN20_008227</name>
</gene>
<evidence type="ECO:0000313" key="2">
    <source>
        <dbReference type="EMBL" id="KAJ1352040.1"/>
    </source>
</evidence>
<dbReference type="Proteomes" id="UP001196413">
    <property type="component" value="Unassembled WGS sequence"/>
</dbReference>
<dbReference type="EMBL" id="JAHQIW010001297">
    <property type="protein sequence ID" value="KAJ1352040.1"/>
    <property type="molecule type" value="Genomic_DNA"/>
</dbReference>
<organism evidence="2 3">
    <name type="scientific">Parelaphostrongylus tenuis</name>
    <name type="common">Meningeal worm</name>
    <dbReference type="NCBI Taxonomy" id="148309"/>
    <lineage>
        <taxon>Eukaryota</taxon>
        <taxon>Metazoa</taxon>
        <taxon>Ecdysozoa</taxon>
        <taxon>Nematoda</taxon>
        <taxon>Chromadorea</taxon>
        <taxon>Rhabditida</taxon>
        <taxon>Rhabditina</taxon>
        <taxon>Rhabditomorpha</taxon>
        <taxon>Strongyloidea</taxon>
        <taxon>Metastrongylidae</taxon>
        <taxon>Parelaphostrongylus</taxon>
    </lineage>
</organism>
<comment type="caution">
    <text evidence="2">The sequence shown here is derived from an EMBL/GenBank/DDBJ whole genome shotgun (WGS) entry which is preliminary data.</text>
</comment>
<accession>A0AAD5M6J4</accession>
<name>A0AAD5M6J4_PARTN</name>
<proteinExistence type="predicted"/>
<keyword evidence="3" id="KW-1185">Reference proteome</keyword>
<sequence>MLLFLIIISLSLAQNLYGPSQLDQYTRLLNSGNLGGFGFFQHALTEGTVRSLGDLNTPPLIVGLPPLPLTYEEVMKQLTSTPQAPITRATAIPTTPSTNPGGIYAVNTMVELPPMPESRIHGTFDDDGVFHPDNEAENIKQLHIIRNQIQGTKIRDFSHAERDAVENHLQENTNKVVEYEDDATDDDLTLHVASDTKSHQLAQHSEKTRRPRQNPSVDRQRSRHRQMKYHDKFIRHSAATVNYGDVKSDVTHIEYYPPFIFRPRPPPPQREPEYNNLLAEIEEYDDFLEEERLYRSRYPQASLPNPYRDLPPGQLPSAGAYSAANHVGLPPPGRTPMRTYSKPTSPQLLLPLSVTQQSDSLVGHPSSSNQNTLHNIFNLFSFPHAHALAAPQVKFDIKALETTTVPVPSPRPNPYQFGVLPLPMQAIPLVDIQQQPLSFPQPDSPLVLAPLFRHGK</sequence>
<feature type="region of interest" description="Disordered" evidence="1">
    <location>
        <begin position="321"/>
        <end position="343"/>
    </location>
</feature>
<evidence type="ECO:0000313" key="3">
    <source>
        <dbReference type="Proteomes" id="UP001196413"/>
    </source>
</evidence>
<feature type="compositionally biased region" description="Basic and acidic residues" evidence="1">
    <location>
        <begin position="197"/>
        <end position="208"/>
    </location>
</feature>